<name>A0ABX5GMA0_9GAMM</name>
<evidence type="ECO:0000313" key="2">
    <source>
        <dbReference type="Proteomes" id="UP000241190"/>
    </source>
</evidence>
<evidence type="ECO:0008006" key="3">
    <source>
        <dbReference type="Google" id="ProtNLM"/>
    </source>
</evidence>
<keyword evidence="2" id="KW-1185">Reference proteome</keyword>
<comment type="caution">
    <text evidence="1">The sequence shown here is derived from an EMBL/GenBank/DDBJ whole genome shotgun (WGS) entry which is preliminary data.</text>
</comment>
<organism evidence="1 2">
    <name type="scientific">Photobacterium iliopiscarium</name>
    <dbReference type="NCBI Taxonomy" id="56192"/>
    <lineage>
        <taxon>Bacteria</taxon>
        <taxon>Pseudomonadati</taxon>
        <taxon>Pseudomonadota</taxon>
        <taxon>Gammaproteobacteria</taxon>
        <taxon>Vibrionales</taxon>
        <taxon>Vibrionaceae</taxon>
        <taxon>Photobacterium</taxon>
    </lineage>
</organism>
<proteinExistence type="predicted"/>
<protein>
    <recommendedName>
        <fullName evidence="3">DNA-binding protein</fullName>
    </recommendedName>
</protein>
<reference evidence="1 2" key="1">
    <citation type="submission" date="2018-03" db="EMBL/GenBank/DDBJ databases">
        <title>Whole genome sequencing of Histamine producing bacteria.</title>
        <authorList>
            <person name="Butler K."/>
        </authorList>
    </citation>
    <scope>NUCLEOTIDE SEQUENCE [LARGE SCALE GENOMIC DNA]</scope>
    <source>
        <strain evidence="1 2">ATCC 51761</strain>
    </source>
</reference>
<sequence length="220" mass="25133">MEIEKRNKKPISNDADIIVERLENIVKELADQIRSNFNSDMKMELALPDNHFFLNVATQVMSEKAISDMTKEKKRLINRSISRARFFDNIRDNGGLFTSLEVSKLLGVSKVTVKKKKDQYKLLSLNLNGEFVYPAFQFSTNDENSNKGVLIGIEEILPFLNNFSDVMKYGFFVQKRNVFDRVLPDGTDYTIVSLLKKGINKKELAVIIRLAKTFGSQDPA</sequence>
<accession>A0ABX5GMA0</accession>
<dbReference type="EMBL" id="PYOP01000058">
    <property type="protein sequence ID" value="PSW90489.1"/>
    <property type="molecule type" value="Genomic_DNA"/>
</dbReference>
<evidence type="ECO:0000313" key="1">
    <source>
        <dbReference type="EMBL" id="PSW90489.1"/>
    </source>
</evidence>
<dbReference type="RefSeq" id="WP_107180594.1">
    <property type="nucleotide sequence ID" value="NZ_PYOP01000058.1"/>
</dbReference>
<dbReference type="Proteomes" id="UP000241190">
    <property type="component" value="Unassembled WGS sequence"/>
</dbReference>
<gene>
    <name evidence="1" type="ORF">C9J52_19735</name>
</gene>